<dbReference type="PANTHER" id="PTHR43648:SF1">
    <property type="entry name" value="ELECTRON TRANSFER FLAVOPROTEIN BETA SUBUNIT LYSINE METHYLTRANSFERASE"/>
    <property type="match status" value="1"/>
</dbReference>
<dbReference type="RefSeq" id="WP_161870683.1">
    <property type="nucleotide sequence ID" value="NZ_JBMRGR010000012.1"/>
</dbReference>
<keyword evidence="7" id="KW-0687">Ribonucleoprotein</keyword>
<dbReference type="Pfam" id="PF06325">
    <property type="entry name" value="PrmA"/>
    <property type="match status" value="1"/>
</dbReference>
<sequence length="324" mass="35040">MKWYEVKVETASESVEAVANILMEAGASGVAIEDALDAQNWQSDAFGEIADTSALTDLTEGARVAAYFPETIFLPEILPFMKETIAQLPEFGLALGKNEITVTEVSDGDWATAWKKYYHPVGISRYLTIVPSWEEYEASHPDEKIIRLDPGMAFGTGTHPTTRLTLQALEVVLRGGETVLDVGTGSGVLSIASKHLGAGLVHAYDLDEVAVRSARDNMDLNPVAADVRVAANDLLNGVELEADVIVANILADIILLMIPDAYRLLKPTGRLIVSGIIQEKKDQVIAAMIAAGFQVDQVFNQRDWYAIILKKATEDDAALDPTAG</sequence>
<comment type="caution">
    <text evidence="7">The sequence shown here is derived from an EMBL/GenBank/DDBJ whole genome shotgun (WGS) entry which is preliminary data.</text>
</comment>
<feature type="binding site" evidence="6">
    <location>
        <position position="162"/>
    </location>
    <ligand>
        <name>S-adenosyl-L-methionine</name>
        <dbReference type="ChEBI" id="CHEBI:59789"/>
    </ligand>
</feature>
<dbReference type="GO" id="GO:0008168">
    <property type="term" value="F:methyltransferase activity"/>
    <property type="evidence" value="ECO:0007669"/>
    <property type="project" value="UniProtKB-KW"/>
</dbReference>
<feature type="binding site" evidence="6">
    <location>
        <position position="248"/>
    </location>
    <ligand>
        <name>S-adenosyl-L-methionine</name>
        <dbReference type="ChEBI" id="CHEBI:59789"/>
    </ligand>
</feature>
<dbReference type="PIRSF" id="PIRSF000401">
    <property type="entry name" value="RPL11_MTase"/>
    <property type="match status" value="1"/>
</dbReference>
<keyword evidence="7" id="KW-0689">Ribosomal protein</keyword>
<feature type="binding site" evidence="6">
    <location>
        <position position="183"/>
    </location>
    <ligand>
        <name>S-adenosyl-L-methionine</name>
        <dbReference type="ChEBI" id="CHEBI:59789"/>
    </ligand>
</feature>
<dbReference type="Gene3D" id="3.40.50.150">
    <property type="entry name" value="Vaccinia Virus protein VP39"/>
    <property type="match status" value="1"/>
</dbReference>
<dbReference type="EMBL" id="MAEI02000001">
    <property type="protein sequence ID" value="MEO1781067.1"/>
    <property type="molecule type" value="Genomic_DNA"/>
</dbReference>
<reference evidence="7 8" key="2">
    <citation type="submission" date="2024-02" db="EMBL/GenBank/DDBJ databases">
        <title>The Genome Sequence of Enterococcus diestrammenae JM9A.</title>
        <authorList>
            <person name="Earl A."/>
            <person name="Manson A."/>
            <person name="Gilmore M."/>
            <person name="Sanders J."/>
            <person name="Shea T."/>
            <person name="Howe W."/>
            <person name="Livny J."/>
            <person name="Cuomo C."/>
            <person name="Neafsey D."/>
            <person name="Birren B."/>
        </authorList>
    </citation>
    <scope>NUCLEOTIDE SEQUENCE [LARGE SCALE GENOMIC DNA]</scope>
    <source>
        <strain evidence="7 8">JM9A</strain>
    </source>
</reference>
<comment type="similarity">
    <text evidence="1 6">Belongs to the methyltransferase superfamily. PrmA family.</text>
</comment>
<keyword evidence="8" id="KW-1185">Reference proteome</keyword>
<organism evidence="7 8">
    <name type="scientific">Enterococcus diestrammenae</name>
    <dbReference type="NCBI Taxonomy" id="1155073"/>
    <lineage>
        <taxon>Bacteria</taxon>
        <taxon>Bacillati</taxon>
        <taxon>Bacillota</taxon>
        <taxon>Bacilli</taxon>
        <taxon>Lactobacillales</taxon>
        <taxon>Enterococcaceae</taxon>
        <taxon>Enterococcus</taxon>
    </lineage>
</organism>
<keyword evidence="3 6" id="KW-0489">Methyltransferase</keyword>
<accession>A0ABV0F1X4</accession>
<dbReference type="GO" id="GO:0005840">
    <property type="term" value="C:ribosome"/>
    <property type="evidence" value="ECO:0007669"/>
    <property type="project" value="UniProtKB-KW"/>
</dbReference>
<comment type="subcellular location">
    <subcellularLocation>
        <location evidence="6">Cytoplasm</location>
    </subcellularLocation>
</comment>
<evidence type="ECO:0000313" key="8">
    <source>
        <dbReference type="Proteomes" id="UP001429357"/>
    </source>
</evidence>
<dbReference type="CDD" id="cd02440">
    <property type="entry name" value="AdoMet_MTases"/>
    <property type="match status" value="1"/>
</dbReference>
<dbReference type="Proteomes" id="UP001429357">
    <property type="component" value="Unassembled WGS sequence"/>
</dbReference>
<dbReference type="InterPro" id="IPR050078">
    <property type="entry name" value="Ribosomal_L11_MeTrfase_PrmA"/>
</dbReference>
<dbReference type="InterPro" id="IPR029063">
    <property type="entry name" value="SAM-dependent_MTases_sf"/>
</dbReference>
<evidence type="ECO:0000256" key="2">
    <source>
        <dbReference type="ARBA" id="ARBA00022490"/>
    </source>
</evidence>
<comment type="function">
    <text evidence="6">Methylates ribosomal protein L11.</text>
</comment>
<dbReference type="InterPro" id="IPR004498">
    <property type="entry name" value="Ribosomal_PrmA_MeTrfase"/>
</dbReference>
<dbReference type="NCBIfam" id="TIGR00406">
    <property type="entry name" value="prmA"/>
    <property type="match status" value="1"/>
</dbReference>
<name>A0ABV0F1X4_9ENTE</name>
<protein>
    <recommendedName>
        <fullName evidence="6">Ribosomal protein L11 methyltransferase</fullName>
        <shortName evidence="6">L11 Mtase</shortName>
        <ecNumber evidence="6">2.1.1.-</ecNumber>
    </recommendedName>
</protein>
<dbReference type="SUPFAM" id="SSF53335">
    <property type="entry name" value="S-adenosyl-L-methionine-dependent methyltransferases"/>
    <property type="match status" value="1"/>
</dbReference>
<comment type="catalytic activity">
    <reaction evidence="6">
        <text>L-lysyl-[protein] + 3 S-adenosyl-L-methionine = N(6),N(6),N(6)-trimethyl-L-lysyl-[protein] + 3 S-adenosyl-L-homocysteine + 3 H(+)</text>
        <dbReference type="Rhea" id="RHEA:54192"/>
        <dbReference type="Rhea" id="RHEA-COMP:9752"/>
        <dbReference type="Rhea" id="RHEA-COMP:13826"/>
        <dbReference type="ChEBI" id="CHEBI:15378"/>
        <dbReference type="ChEBI" id="CHEBI:29969"/>
        <dbReference type="ChEBI" id="CHEBI:57856"/>
        <dbReference type="ChEBI" id="CHEBI:59789"/>
        <dbReference type="ChEBI" id="CHEBI:61961"/>
    </reaction>
</comment>
<evidence type="ECO:0000256" key="1">
    <source>
        <dbReference type="ARBA" id="ARBA00009741"/>
    </source>
</evidence>
<keyword evidence="4 6" id="KW-0808">Transferase</keyword>
<reference evidence="8" key="1">
    <citation type="submission" date="2016-06" db="EMBL/GenBank/DDBJ databases">
        <title>Four novel species of enterococci isolated from chicken manure.</title>
        <authorList>
            <person name="Van Tyne D."/>
        </authorList>
    </citation>
    <scope>NUCLEOTIDE SEQUENCE [LARGE SCALE GENOMIC DNA]</scope>
    <source>
        <strain evidence="8">JM9A</strain>
    </source>
</reference>
<dbReference type="PANTHER" id="PTHR43648">
    <property type="entry name" value="ELECTRON TRANSFER FLAVOPROTEIN BETA SUBUNIT LYSINE METHYLTRANSFERASE"/>
    <property type="match status" value="1"/>
</dbReference>
<proteinExistence type="inferred from homology"/>
<evidence type="ECO:0000256" key="5">
    <source>
        <dbReference type="ARBA" id="ARBA00022691"/>
    </source>
</evidence>
<evidence type="ECO:0000256" key="6">
    <source>
        <dbReference type="HAMAP-Rule" id="MF_00735"/>
    </source>
</evidence>
<dbReference type="GO" id="GO:0032259">
    <property type="term" value="P:methylation"/>
    <property type="evidence" value="ECO:0007669"/>
    <property type="project" value="UniProtKB-KW"/>
</dbReference>
<feature type="binding site" evidence="6">
    <location>
        <position position="205"/>
    </location>
    <ligand>
        <name>S-adenosyl-L-methionine</name>
        <dbReference type="ChEBI" id="CHEBI:59789"/>
    </ligand>
</feature>
<keyword evidence="5 6" id="KW-0949">S-adenosyl-L-methionine</keyword>
<dbReference type="EC" id="2.1.1.-" evidence="6"/>
<keyword evidence="2 6" id="KW-0963">Cytoplasm</keyword>
<dbReference type="HAMAP" id="MF_00735">
    <property type="entry name" value="Methyltr_PrmA"/>
    <property type="match status" value="1"/>
</dbReference>
<gene>
    <name evidence="6" type="primary">prmA</name>
    <name evidence="7" type="ORF">BAU18_000646</name>
</gene>
<evidence type="ECO:0000256" key="3">
    <source>
        <dbReference type="ARBA" id="ARBA00022603"/>
    </source>
</evidence>
<evidence type="ECO:0000256" key="4">
    <source>
        <dbReference type="ARBA" id="ARBA00022679"/>
    </source>
</evidence>
<evidence type="ECO:0000313" key="7">
    <source>
        <dbReference type="EMBL" id="MEO1781067.1"/>
    </source>
</evidence>